<dbReference type="RefSeq" id="WP_212492597.1">
    <property type="nucleotide sequence ID" value="NZ_JAFCJH010000009.1"/>
</dbReference>
<evidence type="ECO:0000256" key="4">
    <source>
        <dbReference type="ARBA" id="ARBA00022840"/>
    </source>
</evidence>
<keyword evidence="4" id="KW-0067">ATP-binding</keyword>
<dbReference type="PANTHER" id="PTHR43107:SF15">
    <property type="entry name" value="FATTY ACID TRANSPORT PROTEIN 3, ISOFORM A"/>
    <property type="match status" value="1"/>
</dbReference>
<organism evidence="6 7">
    <name type="scientific">Bradyrhizobium jicamae</name>
    <dbReference type="NCBI Taxonomy" id="280332"/>
    <lineage>
        <taxon>Bacteria</taxon>
        <taxon>Pseudomonadati</taxon>
        <taxon>Pseudomonadota</taxon>
        <taxon>Alphaproteobacteria</taxon>
        <taxon>Hyphomicrobiales</taxon>
        <taxon>Nitrobacteraceae</taxon>
        <taxon>Bradyrhizobium</taxon>
    </lineage>
</organism>
<evidence type="ECO:0000259" key="5">
    <source>
        <dbReference type="Pfam" id="PF00501"/>
    </source>
</evidence>
<dbReference type="EMBL" id="JAFCJH010000009">
    <property type="protein sequence ID" value="MBR0795996.1"/>
    <property type="molecule type" value="Genomic_DNA"/>
</dbReference>
<dbReference type="Pfam" id="PF00501">
    <property type="entry name" value="AMP-binding"/>
    <property type="match status" value="1"/>
</dbReference>
<gene>
    <name evidence="6" type="ORF">JQ615_11405</name>
</gene>
<evidence type="ECO:0000313" key="6">
    <source>
        <dbReference type="EMBL" id="MBR0795996.1"/>
    </source>
</evidence>
<dbReference type="SUPFAM" id="SSF56801">
    <property type="entry name" value="Acetyl-CoA synthetase-like"/>
    <property type="match status" value="1"/>
</dbReference>
<proteinExistence type="inferred from homology"/>
<keyword evidence="2" id="KW-0436">Ligase</keyword>
<accession>A0ABS5FGU3</accession>
<keyword evidence="7" id="KW-1185">Reference proteome</keyword>
<dbReference type="InterPro" id="IPR042099">
    <property type="entry name" value="ANL_N_sf"/>
</dbReference>
<dbReference type="PANTHER" id="PTHR43107">
    <property type="entry name" value="LONG-CHAIN FATTY ACID TRANSPORT PROTEIN"/>
    <property type="match status" value="1"/>
</dbReference>
<evidence type="ECO:0000256" key="3">
    <source>
        <dbReference type="ARBA" id="ARBA00022741"/>
    </source>
</evidence>
<reference evidence="7" key="1">
    <citation type="journal article" date="2021" name="ISME J.">
        <title>Evolutionary origin and ecological implication of a unique nif island in free-living Bradyrhizobium lineages.</title>
        <authorList>
            <person name="Tao J."/>
        </authorList>
    </citation>
    <scope>NUCLEOTIDE SEQUENCE [LARGE SCALE GENOMIC DNA]</scope>
    <source>
        <strain evidence="7">SZCCT0434</strain>
    </source>
</reference>
<feature type="domain" description="AMP-dependent synthetase/ligase" evidence="5">
    <location>
        <begin position="53"/>
        <end position="145"/>
    </location>
</feature>
<evidence type="ECO:0000256" key="2">
    <source>
        <dbReference type="ARBA" id="ARBA00022598"/>
    </source>
</evidence>
<comment type="caution">
    <text evidence="6">The sequence shown here is derived from an EMBL/GenBank/DDBJ whole genome shotgun (WGS) entry which is preliminary data.</text>
</comment>
<dbReference type="Proteomes" id="UP001315278">
    <property type="component" value="Unassembled WGS sequence"/>
</dbReference>
<dbReference type="InterPro" id="IPR000873">
    <property type="entry name" value="AMP-dep_synth/lig_dom"/>
</dbReference>
<comment type="similarity">
    <text evidence="1">Belongs to the ATP-dependent AMP-binding enzyme family.</text>
</comment>
<evidence type="ECO:0000256" key="1">
    <source>
        <dbReference type="ARBA" id="ARBA00006432"/>
    </source>
</evidence>
<dbReference type="Gene3D" id="3.40.50.12780">
    <property type="entry name" value="N-terminal domain of ligase-like"/>
    <property type="match status" value="1"/>
</dbReference>
<protein>
    <submittedName>
        <fullName evidence="6">AMP-binding protein</fullName>
    </submittedName>
</protein>
<sequence>MRDRIMSEGMSGLTAKSDDLRRKPFAAKAWLKAIEPTSRIDAEPRWPFADFVEDRARRQPQRLTLPANRRSFTYAELGTRINQYARWARDLGIRAGNTLCLMMPNRPDYIACWLGISSLDGTAALVNTRLVGLSLAHRIETVRCSCRQG</sequence>
<keyword evidence="3" id="KW-0547">Nucleotide-binding</keyword>
<evidence type="ECO:0000313" key="7">
    <source>
        <dbReference type="Proteomes" id="UP001315278"/>
    </source>
</evidence>
<name>A0ABS5FGU3_9BRAD</name>